<dbReference type="Proteomes" id="UP000594586">
    <property type="component" value="Chromosome"/>
</dbReference>
<dbReference type="SUPFAM" id="SSF55136">
    <property type="entry name" value="Probable bacterial effector-binding domain"/>
    <property type="match status" value="1"/>
</dbReference>
<organism evidence="1 2">
    <name type="scientific">Corynebacterium qintianiae</name>
    <dbReference type="NCBI Taxonomy" id="2709392"/>
    <lineage>
        <taxon>Bacteria</taxon>
        <taxon>Bacillati</taxon>
        <taxon>Actinomycetota</taxon>
        <taxon>Actinomycetes</taxon>
        <taxon>Mycobacteriales</taxon>
        <taxon>Corynebacteriaceae</taxon>
        <taxon>Corynebacterium</taxon>
    </lineage>
</organism>
<evidence type="ECO:0008006" key="3">
    <source>
        <dbReference type="Google" id="ProtNLM"/>
    </source>
</evidence>
<dbReference type="KEGG" id="cqn:G7Y29_03325"/>
<evidence type="ECO:0000313" key="1">
    <source>
        <dbReference type="EMBL" id="QPK83839.1"/>
    </source>
</evidence>
<dbReference type="EMBL" id="CP064955">
    <property type="protein sequence ID" value="QPK83839.1"/>
    <property type="molecule type" value="Genomic_DNA"/>
</dbReference>
<name>A0A7T0KPG5_9CORY</name>
<sequence>MEQITLPAHTALVAHDTLQPEAMREFFDHYYPLFGEFMESVGVTPQAARAYYLRPPAAVFDLAAGFVIADADLDMVEPLVGDIGDGLVSLRRFEEMEVLTERVSGPYDLLGEQWEKFADAALAQGHTMEGLTFEEYVTMPGSGGDPVTQLFIALTRPR</sequence>
<gene>
    <name evidence="1" type="ORF">G7Y29_03325</name>
</gene>
<dbReference type="RefSeq" id="WP_165001975.1">
    <property type="nucleotide sequence ID" value="NZ_CP064955.1"/>
</dbReference>
<proteinExistence type="predicted"/>
<keyword evidence="2" id="KW-1185">Reference proteome</keyword>
<evidence type="ECO:0000313" key="2">
    <source>
        <dbReference type="Proteomes" id="UP000594586"/>
    </source>
</evidence>
<protein>
    <recommendedName>
        <fullName evidence="3">Bacterial transcription activator effector binding domain-containing protein</fullName>
    </recommendedName>
</protein>
<reference evidence="1 2" key="1">
    <citation type="submission" date="2020-11" db="EMBL/GenBank/DDBJ databases">
        <title>Corynebacterium sp. MC1420.</title>
        <authorList>
            <person name="Zhou J."/>
        </authorList>
    </citation>
    <scope>NUCLEOTIDE SEQUENCE [LARGE SCALE GENOMIC DNA]</scope>
    <source>
        <strain evidence="1 2">MC1420</strain>
    </source>
</reference>
<dbReference type="InterPro" id="IPR011256">
    <property type="entry name" value="Reg_factor_effector_dom_sf"/>
</dbReference>
<accession>A0A7T0KPG5</accession>
<dbReference type="Gene3D" id="3.20.80.10">
    <property type="entry name" value="Regulatory factor, effector binding domain"/>
    <property type="match status" value="1"/>
</dbReference>
<dbReference type="AlphaFoldDB" id="A0A7T0KPG5"/>